<sequence>MKYSCIYHKYKTCFSFNRAGTADSKVMRLSALLFVFAIMLSCKTNDSLGLKKMSTNERNDYIASNIKARNGTDLGNFIYHIQESKIDLKPFHHPLTDKLLSSNYPYDIYILTNLLVNNKEYQTEIEQALTSKIKIWDTGNWSEKFWSLIKEYHLNIERPGFSAMENNSLKKYNVEAFMKTKIENDELGKEPLLMVNWSIISYEEGTLIETLHKLNIKHIDYTPKSQSVSLYGKRGIDGVLNITTY</sequence>
<evidence type="ECO:0000313" key="1">
    <source>
        <dbReference type="EMBL" id="REC67618.1"/>
    </source>
</evidence>
<protein>
    <submittedName>
        <fullName evidence="1">Uncharacterized protein</fullName>
    </submittedName>
</protein>
<name>A0A3D9CPS3_9FLAO</name>
<proteinExistence type="predicted"/>
<dbReference type="Proteomes" id="UP000256769">
    <property type="component" value="Unassembled WGS sequence"/>
</dbReference>
<organism evidence="1 2">
    <name type="scientific">Chryseobacterium flavum</name>
    <dbReference type="NCBI Taxonomy" id="415851"/>
    <lineage>
        <taxon>Bacteria</taxon>
        <taxon>Pseudomonadati</taxon>
        <taxon>Bacteroidota</taxon>
        <taxon>Flavobacteriia</taxon>
        <taxon>Flavobacteriales</taxon>
        <taxon>Weeksellaceae</taxon>
        <taxon>Chryseobacterium group</taxon>
        <taxon>Chryseobacterium</taxon>
    </lineage>
</organism>
<accession>A0A3D9CPS3</accession>
<dbReference type="EMBL" id="QNUE01000005">
    <property type="protein sequence ID" value="REC67618.1"/>
    <property type="molecule type" value="Genomic_DNA"/>
</dbReference>
<keyword evidence="2" id="KW-1185">Reference proteome</keyword>
<dbReference type="AlphaFoldDB" id="A0A3D9CPS3"/>
<gene>
    <name evidence="1" type="ORF">DRF59_08255</name>
</gene>
<evidence type="ECO:0000313" key="2">
    <source>
        <dbReference type="Proteomes" id="UP000256769"/>
    </source>
</evidence>
<reference evidence="1 2" key="1">
    <citation type="journal article" date="2007" name="Int. J. Syst. Evol. Microbiol.">
        <title>Chryseobacterium flavum sp. nov., isolated from polluted soil.</title>
        <authorList>
            <person name="Zhou Y."/>
            <person name="Dong J."/>
            <person name="Wang X."/>
            <person name="Huang X."/>
            <person name="Zhang K.Y."/>
            <person name="Zhang Y.Q."/>
            <person name="Guo Y.F."/>
            <person name="Lai R."/>
            <person name="Li W.J."/>
        </authorList>
    </citation>
    <scope>NUCLEOTIDE SEQUENCE [LARGE SCALE GENOMIC DNA]</scope>
    <source>
        <strain evidence="1 2">KCTC 12877</strain>
    </source>
</reference>
<comment type="caution">
    <text evidence="1">The sequence shown here is derived from an EMBL/GenBank/DDBJ whole genome shotgun (WGS) entry which is preliminary data.</text>
</comment>